<dbReference type="WBParaSite" id="Pan_g1347.t1">
    <property type="protein sequence ID" value="Pan_g1347.t1"/>
    <property type="gene ID" value="Pan_g1347"/>
</dbReference>
<evidence type="ECO:0000313" key="2">
    <source>
        <dbReference type="WBParaSite" id="Pan_g1347.t1"/>
    </source>
</evidence>
<evidence type="ECO:0000313" key="1">
    <source>
        <dbReference type="Proteomes" id="UP000492821"/>
    </source>
</evidence>
<proteinExistence type="predicted"/>
<organism evidence="1 2">
    <name type="scientific">Panagrellus redivivus</name>
    <name type="common">Microworm</name>
    <dbReference type="NCBI Taxonomy" id="6233"/>
    <lineage>
        <taxon>Eukaryota</taxon>
        <taxon>Metazoa</taxon>
        <taxon>Ecdysozoa</taxon>
        <taxon>Nematoda</taxon>
        <taxon>Chromadorea</taxon>
        <taxon>Rhabditida</taxon>
        <taxon>Tylenchina</taxon>
        <taxon>Panagrolaimomorpha</taxon>
        <taxon>Panagrolaimoidea</taxon>
        <taxon>Panagrolaimidae</taxon>
        <taxon>Panagrellus</taxon>
    </lineage>
</organism>
<dbReference type="Proteomes" id="UP000492821">
    <property type="component" value="Unassembled WGS sequence"/>
</dbReference>
<dbReference type="AlphaFoldDB" id="A0A7E4UVW1"/>
<name>A0A7E4UVW1_PANRE</name>
<reference evidence="1" key="1">
    <citation type="journal article" date="2013" name="Genetics">
        <title>The draft genome and transcriptome of Panagrellus redivivus are shaped by the harsh demands of a free-living lifestyle.</title>
        <authorList>
            <person name="Srinivasan J."/>
            <person name="Dillman A.R."/>
            <person name="Macchietto M.G."/>
            <person name="Heikkinen L."/>
            <person name="Lakso M."/>
            <person name="Fracchia K.M."/>
            <person name="Antoshechkin I."/>
            <person name="Mortazavi A."/>
            <person name="Wong G."/>
            <person name="Sternberg P.W."/>
        </authorList>
    </citation>
    <scope>NUCLEOTIDE SEQUENCE [LARGE SCALE GENOMIC DNA]</scope>
    <source>
        <strain evidence="1">MT8872</strain>
    </source>
</reference>
<reference evidence="2" key="2">
    <citation type="submission" date="2020-10" db="UniProtKB">
        <authorList>
            <consortium name="WormBaseParasite"/>
        </authorList>
    </citation>
    <scope>IDENTIFICATION</scope>
</reference>
<keyword evidence="1" id="KW-1185">Reference proteome</keyword>
<protein>
    <submittedName>
        <fullName evidence="2">DUF4158 domain-containing protein</fullName>
    </submittedName>
</protein>
<sequence length="94" mass="10985">MLFDAHLVAKFEKFDFNDLLTLLKTQKRGFYIFIRIKYDPGELAAYFAELKRFLDKNLAKKRKKGRTAITISNGDAHDGINKETWHVPLFLPKP</sequence>
<accession>A0A7E4UVW1</accession>